<dbReference type="eggNOG" id="COG2319">
    <property type="taxonomic scope" value="Bacteria"/>
</dbReference>
<dbReference type="PANTHER" id="PTHR22847">
    <property type="entry name" value="WD40 REPEAT PROTEIN"/>
    <property type="match status" value="1"/>
</dbReference>
<dbReference type="InParanoid" id="Q020D3"/>
<keyword evidence="2" id="KW-0677">Repeat</keyword>
<dbReference type="STRING" id="234267.Acid_3762"/>
<evidence type="ECO:0000256" key="1">
    <source>
        <dbReference type="ARBA" id="ARBA00022574"/>
    </source>
</evidence>
<feature type="repeat" description="WD" evidence="3">
    <location>
        <begin position="270"/>
        <end position="301"/>
    </location>
</feature>
<evidence type="ECO:0000256" key="2">
    <source>
        <dbReference type="ARBA" id="ARBA00022737"/>
    </source>
</evidence>
<reference evidence="4" key="1">
    <citation type="submission" date="2006-10" db="EMBL/GenBank/DDBJ databases">
        <title>Complete sequence of Solibacter usitatus Ellin6076.</title>
        <authorList>
            <consortium name="US DOE Joint Genome Institute"/>
            <person name="Copeland A."/>
            <person name="Lucas S."/>
            <person name="Lapidus A."/>
            <person name="Barry K."/>
            <person name="Detter J.C."/>
            <person name="Glavina del Rio T."/>
            <person name="Hammon N."/>
            <person name="Israni S."/>
            <person name="Dalin E."/>
            <person name="Tice H."/>
            <person name="Pitluck S."/>
            <person name="Thompson L.S."/>
            <person name="Brettin T."/>
            <person name="Bruce D."/>
            <person name="Han C."/>
            <person name="Tapia R."/>
            <person name="Gilna P."/>
            <person name="Schmutz J."/>
            <person name="Larimer F."/>
            <person name="Land M."/>
            <person name="Hauser L."/>
            <person name="Kyrpides N."/>
            <person name="Mikhailova N."/>
            <person name="Janssen P.H."/>
            <person name="Kuske C.R."/>
            <person name="Richardson P."/>
        </authorList>
    </citation>
    <scope>NUCLEOTIDE SEQUENCE</scope>
    <source>
        <strain evidence="4">Ellin6076</strain>
    </source>
</reference>
<dbReference type="PROSITE" id="PS50082">
    <property type="entry name" value="WD_REPEATS_2"/>
    <property type="match status" value="3"/>
</dbReference>
<dbReference type="Pfam" id="PF00400">
    <property type="entry name" value="WD40"/>
    <property type="match status" value="4"/>
</dbReference>
<evidence type="ECO:0000256" key="3">
    <source>
        <dbReference type="PROSITE-ProRule" id="PRU00221"/>
    </source>
</evidence>
<dbReference type="CDD" id="cd00200">
    <property type="entry name" value="WD40"/>
    <property type="match status" value="1"/>
</dbReference>
<feature type="repeat" description="WD" evidence="3">
    <location>
        <begin position="82"/>
        <end position="113"/>
    </location>
</feature>
<feature type="repeat" description="WD" evidence="3">
    <location>
        <begin position="124"/>
        <end position="165"/>
    </location>
</feature>
<dbReference type="EMBL" id="CP000473">
    <property type="protein sequence ID" value="ABJ84732.1"/>
    <property type="molecule type" value="Genomic_DNA"/>
</dbReference>
<accession>Q020D3</accession>
<dbReference type="KEGG" id="sus:Acid_3762"/>
<dbReference type="SMART" id="SM00320">
    <property type="entry name" value="WD40"/>
    <property type="match status" value="6"/>
</dbReference>
<dbReference type="PANTHER" id="PTHR22847:SF637">
    <property type="entry name" value="WD REPEAT DOMAIN 5B"/>
    <property type="match status" value="1"/>
</dbReference>
<dbReference type="SUPFAM" id="SSF50978">
    <property type="entry name" value="WD40 repeat-like"/>
    <property type="match status" value="1"/>
</dbReference>
<name>Q020D3_SOLUE</name>
<dbReference type="HOGENOM" id="CLU_000288_57_33_0"/>
<evidence type="ECO:0000313" key="4">
    <source>
        <dbReference type="EMBL" id="ABJ84732.1"/>
    </source>
</evidence>
<dbReference type="InterPro" id="IPR001680">
    <property type="entry name" value="WD40_rpt"/>
</dbReference>
<proteinExistence type="predicted"/>
<dbReference type="Gene3D" id="2.130.10.10">
    <property type="entry name" value="YVTN repeat-like/Quinoprotein amine dehydrogenase"/>
    <property type="match status" value="3"/>
</dbReference>
<dbReference type="InterPro" id="IPR036322">
    <property type="entry name" value="WD40_repeat_dom_sf"/>
</dbReference>
<protein>
    <submittedName>
        <fullName evidence="4">WD-40 repeat protein</fullName>
    </submittedName>
</protein>
<dbReference type="AlphaFoldDB" id="Q020D3"/>
<organism evidence="4">
    <name type="scientific">Solibacter usitatus (strain Ellin6076)</name>
    <dbReference type="NCBI Taxonomy" id="234267"/>
    <lineage>
        <taxon>Bacteria</taxon>
        <taxon>Pseudomonadati</taxon>
        <taxon>Acidobacteriota</taxon>
        <taxon>Terriglobia</taxon>
        <taxon>Bryobacterales</taxon>
        <taxon>Solibacteraceae</taxon>
        <taxon>Candidatus Solibacter</taxon>
    </lineage>
</organism>
<dbReference type="PROSITE" id="PS50294">
    <property type="entry name" value="WD_REPEATS_REGION"/>
    <property type="match status" value="2"/>
</dbReference>
<gene>
    <name evidence="4" type="ordered locus">Acid_3762</name>
</gene>
<keyword evidence="1 3" id="KW-0853">WD repeat</keyword>
<dbReference type="InterPro" id="IPR015943">
    <property type="entry name" value="WD40/YVTN_repeat-like_dom_sf"/>
</dbReference>
<sequence length="318" mass="33095" precursor="true">MPVTAVAFSPDGKLVVSGGYKELLLWDPSTGRLVRKIGKLSGQVRAIAFGADSNSIAVADGVPGRAGSVVQVDLQIGAITAIQQAKDEMLAVAFSADGKLLATGGTDSIVRIYATGTNAAPIELKGHTGWISGVAFSPDGKLFASGSADKTVRVWKTDTWKEVFQLPAQITEPVSAVAFANEGDLLAFATGGPDERAIRIWRTQGAFTELDSTRPGQRNGLMQTRPIDTGACLPLAVTFSKAQPHSRIVVGCSDKTVRFIAPGGNTIATGTGHGDWVYTVASSPDGTRIASAGADGTVKIWTPAGKLLFTLKEGSTQP</sequence>